<organism evidence="1">
    <name type="scientific">Mediterraneibacter gnavus</name>
    <name type="common">Ruminococcus gnavus</name>
    <dbReference type="NCBI Taxonomy" id="33038"/>
    <lineage>
        <taxon>Bacteria</taxon>
        <taxon>Bacillati</taxon>
        <taxon>Bacillota</taxon>
        <taxon>Clostridia</taxon>
        <taxon>Lachnospirales</taxon>
        <taxon>Lachnospiraceae</taxon>
        <taxon>Mediterraneibacter</taxon>
    </lineage>
</organism>
<gene>
    <name evidence="1" type="ORF">RGLFYP19_02948</name>
</gene>
<evidence type="ECO:0000313" key="1">
    <source>
        <dbReference type="EMBL" id="VYU60355.1"/>
    </source>
</evidence>
<accession>A0A6N3G7X3</accession>
<sequence>MGRKKQLKELTIKDNFMFGVYFKGVKNCSLYKENHRYARILKNSD</sequence>
<name>A0A6N3G7X3_MEDGN</name>
<protein>
    <submittedName>
        <fullName evidence="1">Uncharacterized protein</fullName>
    </submittedName>
</protein>
<proteinExistence type="predicted"/>
<dbReference type="EMBL" id="CACRUK010000052">
    <property type="protein sequence ID" value="VYU60355.1"/>
    <property type="molecule type" value="Genomic_DNA"/>
</dbReference>
<dbReference type="AlphaFoldDB" id="A0A6N3G7X3"/>
<reference evidence="1" key="1">
    <citation type="submission" date="2019-11" db="EMBL/GenBank/DDBJ databases">
        <authorList>
            <person name="Feng L."/>
        </authorList>
    </citation>
    <scope>NUCLEOTIDE SEQUENCE</scope>
    <source>
        <strain evidence="1">RgnavusLFYP19</strain>
    </source>
</reference>